<name>A0A653DP42_CALMS</name>
<protein>
    <recommendedName>
        <fullName evidence="8">ABC transporter domain-containing protein</fullName>
    </recommendedName>
</protein>
<evidence type="ECO:0000259" key="8">
    <source>
        <dbReference type="PROSITE" id="PS50893"/>
    </source>
</evidence>
<dbReference type="Pfam" id="PF00005">
    <property type="entry name" value="ABC_tran"/>
    <property type="match status" value="1"/>
</dbReference>
<reference evidence="9 10" key="1">
    <citation type="submission" date="2019-01" db="EMBL/GenBank/DDBJ databases">
        <authorList>
            <person name="Sayadi A."/>
        </authorList>
    </citation>
    <scope>NUCLEOTIDE SEQUENCE [LARGE SCALE GENOMIC DNA]</scope>
</reference>
<sequence length="340" mass="38319">MEIVLSFCFIQHSLESFGGNIGLALTQAMGITGMFQWGMRQWSELENQMTSVERVQEYAALKQEADEGKYQPPENWPDKGKIEFDKMSLQYTPEEPFVLKKVTFVIQPKEKVGIVGRTGAGKSSLIQALFRLAHIEGSILIDNVNTKTVPLKRLRSSISIIPQEPVLFSGTFRRNLDPFDEYKDEALWNALEEVELKSMVAELPSGLNHPVTEGGGNLSVGQRQLVCLARAILRNNKILVMDEATSNVDPQTDALIQKTIRKTFHDCTVLTIAHRLHTVMDSDKILVMDAGRSVEFDHPHLLLQDEESIFYSLVRQTGKTTAEALQKIAEENYKNRQDAD</sequence>
<keyword evidence="7" id="KW-0472">Membrane</keyword>
<dbReference type="SUPFAM" id="SSF52540">
    <property type="entry name" value="P-loop containing nucleoside triphosphate hydrolases"/>
    <property type="match status" value="1"/>
</dbReference>
<dbReference type="InterPro" id="IPR003593">
    <property type="entry name" value="AAA+_ATPase"/>
</dbReference>
<keyword evidence="6" id="KW-1133">Transmembrane helix</keyword>
<dbReference type="Gene3D" id="1.20.1560.10">
    <property type="entry name" value="ABC transporter type 1, transmembrane domain"/>
    <property type="match status" value="1"/>
</dbReference>
<evidence type="ECO:0000313" key="9">
    <source>
        <dbReference type="EMBL" id="VEN61108.1"/>
    </source>
</evidence>
<organism evidence="9 10">
    <name type="scientific">Callosobruchus maculatus</name>
    <name type="common">Southern cowpea weevil</name>
    <name type="synonym">Pulse bruchid</name>
    <dbReference type="NCBI Taxonomy" id="64391"/>
    <lineage>
        <taxon>Eukaryota</taxon>
        <taxon>Metazoa</taxon>
        <taxon>Ecdysozoa</taxon>
        <taxon>Arthropoda</taxon>
        <taxon>Hexapoda</taxon>
        <taxon>Insecta</taxon>
        <taxon>Pterygota</taxon>
        <taxon>Neoptera</taxon>
        <taxon>Endopterygota</taxon>
        <taxon>Coleoptera</taxon>
        <taxon>Polyphaga</taxon>
        <taxon>Cucujiformia</taxon>
        <taxon>Chrysomeloidea</taxon>
        <taxon>Chrysomelidae</taxon>
        <taxon>Bruchinae</taxon>
        <taxon>Bruchini</taxon>
        <taxon>Callosobruchus</taxon>
    </lineage>
</organism>
<dbReference type="AlphaFoldDB" id="A0A653DP42"/>
<dbReference type="PROSITE" id="PS00211">
    <property type="entry name" value="ABC_TRANSPORTER_1"/>
    <property type="match status" value="1"/>
</dbReference>
<dbReference type="PROSITE" id="PS50893">
    <property type="entry name" value="ABC_TRANSPORTER_2"/>
    <property type="match status" value="1"/>
</dbReference>
<evidence type="ECO:0000256" key="6">
    <source>
        <dbReference type="ARBA" id="ARBA00022989"/>
    </source>
</evidence>
<dbReference type="GO" id="GO:0016887">
    <property type="term" value="F:ATP hydrolysis activity"/>
    <property type="evidence" value="ECO:0007669"/>
    <property type="project" value="InterPro"/>
</dbReference>
<dbReference type="EMBL" id="CAACVG010012966">
    <property type="protein sequence ID" value="VEN61108.1"/>
    <property type="molecule type" value="Genomic_DNA"/>
</dbReference>
<feature type="domain" description="ABC transporter" evidence="8">
    <location>
        <begin position="82"/>
        <end position="315"/>
    </location>
</feature>
<evidence type="ECO:0000256" key="1">
    <source>
        <dbReference type="ARBA" id="ARBA00004141"/>
    </source>
</evidence>
<dbReference type="GO" id="GO:0005524">
    <property type="term" value="F:ATP binding"/>
    <property type="evidence" value="ECO:0007669"/>
    <property type="project" value="UniProtKB-KW"/>
</dbReference>
<evidence type="ECO:0000256" key="2">
    <source>
        <dbReference type="ARBA" id="ARBA00022448"/>
    </source>
</evidence>
<evidence type="ECO:0000313" key="10">
    <source>
        <dbReference type="Proteomes" id="UP000410492"/>
    </source>
</evidence>
<dbReference type="InterPro" id="IPR036640">
    <property type="entry name" value="ABC1_TM_sf"/>
</dbReference>
<dbReference type="CDD" id="cd03244">
    <property type="entry name" value="ABCC_MRP_domain2"/>
    <property type="match status" value="1"/>
</dbReference>
<dbReference type="Gene3D" id="3.40.50.300">
    <property type="entry name" value="P-loop containing nucleotide triphosphate hydrolases"/>
    <property type="match status" value="1"/>
</dbReference>
<keyword evidence="2" id="KW-0813">Transport</keyword>
<dbReference type="PANTHER" id="PTHR24223">
    <property type="entry name" value="ATP-BINDING CASSETTE SUB-FAMILY C"/>
    <property type="match status" value="1"/>
</dbReference>
<dbReference type="InterPro" id="IPR003439">
    <property type="entry name" value="ABC_transporter-like_ATP-bd"/>
</dbReference>
<dbReference type="InterPro" id="IPR017871">
    <property type="entry name" value="ABC_transporter-like_CS"/>
</dbReference>
<comment type="subcellular location">
    <subcellularLocation>
        <location evidence="1">Membrane</location>
        <topology evidence="1">Multi-pass membrane protein</topology>
    </subcellularLocation>
</comment>
<dbReference type="PANTHER" id="PTHR24223:SF448">
    <property type="entry name" value="FI20146P1-RELATED"/>
    <property type="match status" value="1"/>
</dbReference>
<evidence type="ECO:0000256" key="3">
    <source>
        <dbReference type="ARBA" id="ARBA00022692"/>
    </source>
</evidence>
<dbReference type="InterPro" id="IPR050173">
    <property type="entry name" value="ABC_transporter_C-like"/>
</dbReference>
<dbReference type="InterPro" id="IPR027417">
    <property type="entry name" value="P-loop_NTPase"/>
</dbReference>
<dbReference type="GO" id="GO:0042626">
    <property type="term" value="F:ATPase-coupled transmembrane transporter activity"/>
    <property type="evidence" value="ECO:0007669"/>
    <property type="project" value="TreeGrafter"/>
</dbReference>
<dbReference type="FunFam" id="3.40.50.300:FF:000163">
    <property type="entry name" value="Multidrug resistance-associated protein member 4"/>
    <property type="match status" value="1"/>
</dbReference>
<accession>A0A653DP42</accession>
<keyword evidence="3" id="KW-0812">Transmembrane</keyword>
<evidence type="ECO:0000256" key="4">
    <source>
        <dbReference type="ARBA" id="ARBA00022741"/>
    </source>
</evidence>
<keyword evidence="10" id="KW-1185">Reference proteome</keyword>
<evidence type="ECO:0000256" key="7">
    <source>
        <dbReference type="ARBA" id="ARBA00023136"/>
    </source>
</evidence>
<dbReference type="GO" id="GO:0016020">
    <property type="term" value="C:membrane"/>
    <property type="evidence" value="ECO:0007669"/>
    <property type="project" value="UniProtKB-SubCell"/>
</dbReference>
<keyword evidence="5" id="KW-0067">ATP-binding</keyword>
<dbReference type="OrthoDB" id="6500128at2759"/>
<gene>
    <name evidence="9" type="ORF">CALMAC_LOCUS18600</name>
</gene>
<dbReference type="Proteomes" id="UP000410492">
    <property type="component" value="Unassembled WGS sequence"/>
</dbReference>
<dbReference type="SMART" id="SM00382">
    <property type="entry name" value="AAA"/>
    <property type="match status" value="1"/>
</dbReference>
<dbReference type="SUPFAM" id="SSF90123">
    <property type="entry name" value="ABC transporter transmembrane region"/>
    <property type="match status" value="1"/>
</dbReference>
<proteinExistence type="predicted"/>
<keyword evidence="4" id="KW-0547">Nucleotide-binding</keyword>
<evidence type="ECO:0000256" key="5">
    <source>
        <dbReference type="ARBA" id="ARBA00022840"/>
    </source>
</evidence>